<dbReference type="Proteomes" id="UP000815677">
    <property type="component" value="Unassembled WGS sequence"/>
</dbReference>
<evidence type="ECO:0000313" key="3">
    <source>
        <dbReference type="Proteomes" id="UP000815677"/>
    </source>
</evidence>
<evidence type="ECO:0000256" key="1">
    <source>
        <dbReference type="SAM" id="MobiDB-lite"/>
    </source>
</evidence>
<sequence length="318" mass="35419">MPASSDTENTPPDAPRCTGTNCSYPAQQGKKKCARCLEQNRRAAQKARQAKKQKTADASDTNGDGNAISAARHTDRDVARAHNTAESAGTGVPDSEASGGDSDTETGAAGYEVFRTEEALFLALRERAKRVTKDLRFRAQVVLPEDPAFDAKERVQRAGIDVWKASGFRFTVHKNEPLKTGHTTTYWCSQDARRKKASKPSTKPDAKSRETPGMDRFPCKSRLQISCHRGGDHADEPHLFINLRHAMRHIVYRDTSMPAAAIDLIRNADESLTPTELAVKVQAQFKDVSRAQVFNIWRQKMEAHYKRDEDQLKSARLL</sequence>
<feature type="non-terminal residue" evidence="2">
    <location>
        <position position="318"/>
    </location>
</feature>
<keyword evidence="3" id="KW-1185">Reference proteome</keyword>
<gene>
    <name evidence="2" type="ORF">MCHLO_03043</name>
</gene>
<evidence type="ECO:0000313" key="2">
    <source>
        <dbReference type="EMBL" id="GAT45467.1"/>
    </source>
</evidence>
<feature type="compositionally biased region" description="Basic residues" evidence="1">
    <location>
        <begin position="43"/>
        <end position="53"/>
    </location>
</feature>
<feature type="region of interest" description="Disordered" evidence="1">
    <location>
        <begin position="190"/>
        <end position="215"/>
    </location>
</feature>
<dbReference type="EMBL" id="DF841368">
    <property type="protein sequence ID" value="GAT45467.1"/>
    <property type="molecule type" value="Genomic_DNA"/>
</dbReference>
<name>A0ABQ0L2S6_MYCCL</name>
<feature type="region of interest" description="Disordered" evidence="1">
    <location>
        <begin position="40"/>
        <end position="107"/>
    </location>
</feature>
<feature type="compositionally biased region" description="Basic and acidic residues" evidence="1">
    <location>
        <begin position="202"/>
        <end position="213"/>
    </location>
</feature>
<feature type="region of interest" description="Disordered" evidence="1">
    <location>
        <begin position="1"/>
        <end position="26"/>
    </location>
</feature>
<organism evidence="2 3">
    <name type="scientific">Mycena chlorophos</name>
    <name type="common">Agaric fungus</name>
    <name type="synonym">Agaricus chlorophos</name>
    <dbReference type="NCBI Taxonomy" id="658473"/>
    <lineage>
        <taxon>Eukaryota</taxon>
        <taxon>Fungi</taxon>
        <taxon>Dikarya</taxon>
        <taxon>Basidiomycota</taxon>
        <taxon>Agaricomycotina</taxon>
        <taxon>Agaricomycetes</taxon>
        <taxon>Agaricomycetidae</taxon>
        <taxon>Agaricales</taxon>
        <taxon>Marasmiineae</taxon>
        <taxon>Mycenaceae</taxon>
        <taxon>Mycena</taxon>
    </lineage>
</organism>
<reference evidence="2" key="1">
    <citation type="submission" date="2014-09" db="EMBL/GenBank/DDBJ databases">
        <title>Genome sequence of the luminous mushroom Mycena chlorophos for searching fungal bioluminescence genes.</title>
        <authorList>
            <person name="Tanaka Y."/>
            <person name="Kasuga D."/>
            <person name="Oba Y."/>
            <person name="Hase S."/>
            <person name="Sato K."/>
            <person name="Oba Y."/>
            <person name="Sakakibara Y."/>
        </authorList>
    </citation>
    <scope>NUCLEOTIDE SEQUENCE</scope>
</reference>
<feature type="compositionally biased region" description="Polar residues" evidence="1">
    <location>
        <begin position="1"/>
        <end position="10"/>
    </location>
</feature>
<protein>
    <recommendedName>
        <fullName evidence="4">FAR1 domain-containing protein</fullName>
    </recommendedName>
</protein>
<proteinExistence type="predicted"/>
<evidence type="ECO:0008006" key="4">
    <source>
        <dbReference type="Google" id="ProtNLM"/>
    </source>
</evidence>
<accession>A0ABQ0L2S6</accession>